<dbReference type="STRING" id="644352.J3PHZ9"/>
<dbReference type="PANTHER" id="PTHR33112">
    <property type="entry name" value="DOMAIN PROTEIN, PUTATIVE-RELATED"/>
    <property type="match status" value="1"/>
</dbReference>
<dbReference type="OrthoDB" id="5125733at2759"/>
<reference evidence="3" key="4">
    <citation type="journal article" date="2015" name="G3 (Bethesda)">
        <title>Genome sequences of three phytopathogenic species of the Magnaporthaceae family of fungi.</title>
        <authorList>
            <person name="Okagaki L.H."/>
            <person name="Nunes C.C."/>
            <person name="Sailsbery J."/>
            <person name="Clay B."/>
            <person name="Brown D."/>
            <person name="John T."/>
            <person name="Oh Y."/>
            <person name="Young N."/>
            <person name="Fitzgerald M."/>
            <person name="Haas B.J."/>
            <person name="Zeng Q."/>
            <person name="Young S."/>
            <person name="Adiconis X."/>
            <person name="Fan L."/>
            <person name="Levin J.Z."/>
            <person name="Mitchell T.K."/>
            <person name="Okubara P.A."/>
            <person name="Farman M.L."/>
            <person name="Kohn L.M."/>
            <person name="Birren B."/>
            <person name="Ma L.-J."/>
            <person name="Dean R.A."/>
        </authorList>
    </citation>
    <scope>NUCLEOTIDE SEQUENCE</scope>
    <source>
        <strain evidence="3">R3-111a-1</strain>
    </source>
</reference>
<sequence>MSNHDSWEDQHDDISGDKWQGCAICGLSSDGDDGFWLDSLVFEIEISALLQSRGEGCWGCCLIFDAIAAIHPNHSLFTETRQIRLTIDRGHAGGLTVKFTAQDRIVFALPTTSFEIFGLRGLPNPFRSLAKVDEIIQDTRDARVCGAKISTWLGKCVGPDADPWHTSSCRGTDPDFTPRRLIHVRQTSDPDVHLVEPGDPLDQVLHPVSYVALSYCWGPDTTGIVKTLKENIEQHRRGMSISALPRTLQDAITVCRSINVPYIWIDALCIIQNDSNDWETESVKMLDIYSNSHLTIAVHHAVSCKDGFLGGQLFGEETWQIKFHTTIPSNGTPTSSFPMALRQRLSRDDGVLVPFPEDDASHKTPLLERGWTFQEAIMPRRIIHFTTRELIWECGSAHWCECGHVEHPDRYQMHETAHQLLVKTNTETSRTGQIFDPGQVWINILRSYGKRRFTNPSDRLIALSGVAKIMVSPFQQETLVSVYLAGIYRTHMPRQLLWETDWMSTKTVDAVPSIIEDRTNPYLAPSWSWASVRHSTTYRMGQWQETSHIELMGAFCTPKQAGGDLTGIIVYGELQIRGLVVPVVLNTWPSSLPLDITPRPPDDGPTRANKWTGRAAEVRRRDHLESVVRARNGCKVEVLCDVEQAVSVSDPDSQLCACWGSNWCWNCAEDINWDNPEFCCMKMATHMWEFGRARWTIKGHLLVFRRSKAVQGAWERVALGTLDSQSILLAPRHKISPWAGRQNPEEIKRDFEREEWGLFRGGEIKTLRVV</sequence>
<protein>
    <recommendedName>
        <fullName evidence="1">Heterokaryon incompatibility domain-containing protein</fullName>
    </recommendedName>
</protein>
<evidence type="ECO:0000313" key="2">
    <source>
        <dbReference type="EMBL" id="EJT69511.1"/>
    </source>
</evidence>
<dbReference type="EMBL" id="GL385404">
    <property type="protein sequence ID" value="EJT69511.1"/>
    <property type="molecule type" value="Genomic_DNA"/>
</dbReference>
<name>J3PHZ9_GAET3</name>
<accession>J3PHZ9</accession>
<reference evidence="2" key="3">
    <citation type="submission" date="2010-09" db="EMBL/GenBank/DDBJ databases">
        <title>Annotation of Gaeumannomyces graminis var. tritici R3-111a-1.</title>
        <authorList>
            <consortium name="The Broad Institute Genome Sequencing Platform"/>
            <person name="Ma L.-J."/>
            <person name="Dead R."/>
            <person name="Young S.K."/>
            <person name="Zeng Q."/>
            <person name="Gargeya S."/>
            <person name="Fitzgerald M."/>
            <person name="Haas B."/>
            <person name="Abouelleil A."/>
            <person name="Alvarado L."/>
            <person name="Arachchi H.M."/>
            <person name="Berlin A."/>
            <person name="Brown A."/>
            <person name="Chapman S.B."/>
            <person name="Chen Z."/>
            <person name="Dunbar C."/>
            <person name="Freedman E."/>
            <person name="Gearin G."/>
            <person name="Gellesch M."/>
            <person name="Goldberg J."/>
            <person name="Griggs A."/>
            <person name="Gujja S."/>
            <person name="Heiman D."/>
            <person name="Howarth C."/>
            <person name="Larson L."/>
            <person name="Lui A."/>
            <person name="MacDonald P.J.P."/>
            <person name="Mehta T."/>
            <person name="Montmayeur A."/>
            <person name="Murphy C."/>
            <person name="Neiman D."/>
            <person name="Pearson M."/>
            <person name="Priest M."/>
            <person name="Roberts A."/>
            <person name="Saif S."/>
            <person name="Shea T."/>
            <person name="Shenoy N."/>
            <person name="Sisk P."/>
            <person name="Stolte C."/>
            <person name="Sykes S."/>
            <person name="Yandava C."/>
            <person name="Wortman J."/>
            <person name="Nusbaum C."/>
            <person name="Birren B."/>
        </authorList>
    </citation>
    <scope>NUCLEOTIDE SEQUENCE</scope>
    <source>
        <strain evidence="2">R3-111a-1</strain>
    </source>
</reference>
<feature type="domain" description="Heterokaryon incompatibility" evidence="1">
    <location>
        <begin position="210"/>
        <end position="375"/>
    </location>
</feature>
<organism evidence="2">
    <name type="scientific">Gaeumannomyces tritici (strain R3-111a-1)</name>
    <name type="common">Wheat and barley take-all root rot fungus</name>
    <name type="synonym">Gaeumannomyces graminis var. tritici</name>
    <dbReference type="NCBI Taxonomy" id="644352"/>
    <lineage>
        <taxon>Eukaryota</taxon>
        <taxon>Fungi</taxon>
        <taxon>Dikarya</taxon>
        <taxon>Ascomycota</taxon>
        <taxon>Pezizomycotina</taxon>
        <taxon>Sordariomycetes</taxon>
        <taxon>Sordariomycetidae</taxon>
        <taxon>Magnaporthales</taxon>
        <taxon>Magnaporthaceae</taxon>
        <taxon>Gaeumannomyces</taxon>
    </lineage>
</organism>
<dbReference type="Proteomes" id="UP000006039">
    <property type="component" value="Unassembled WGS sequence"/>
</dbReference>
<evidence type="ECO:0000259" key="1">
    <source>
        <dbReference type="Pfam" id="PF06985"/>
    </source>
</evidence>
<gene>
    <name evidence="3" type="primary">20353588</name>
    <name evidence="2" type="ORF">GGTG_13130</name>
</gene>
<dbReference type="RefSeq" id="XP_009229296.1">
    <property type="nucleotide sequence ID" value="XM_009231032.1"/>
</dbReference>
<dbReference type="Pfam" id="PF06985">
    <property type="entry name" value="HET"/>
    <property type="match status" value="1"/>
</dbReference>
<keyword evidence="4" id="KW-1185">Reference proteome</keyword>
<evidence type="ECO:0000313" key="3">
    <source>
        <dbReference type="EnsemblFungi" id="EJT69511"/>
    </source>
</evidence>
<dbReference type="PANTHER" id="PTHR33112:SF15">
    <property type="entry name" value="HETEROKARYON INCOMPATIBILITY DOMAIN-CONTAINING PROTEIN"/>
    <property type="match status" value="1"/>
</dbReference>
<reference evidence="4" key="1">
    <citation type="submission" date="2010-07" db="EMBL/GenBank/DDBJ databases">
        <title>The genome sequence of Gaeumannomyces graminis var. tritici strain R3-111a-1.</title>
        <authorList>
            <consortium name="The Broad Institute Genome Sequencing Platform"/>
            <person name="Ma L.-J."/>
            <person name="Dead R."/>
            <person name="Young S."/>
            <person name="Zeng Q."/>
            <person name="Koehrsen M."/>
            <person name="Alvarado L."/>
            <person name="Berlin A."/>
            <person name="Chapman S.B."/>
            <person name="Chen Z."/>
            <person name="Freedman E."/>
            <person name="Gellesch M."/>
            <person name="Goldberg J."/>
            <person name="Griggs A."/>
            <person name="Gujja S."/>
            <person name="Heilman E.R."/>
            <person name="Heiman D."/>
            <person name="Hepburn T."/>
            <person name="Howarth C."/>
            <person name="Jen D."/>
            <person name="Larson L."/>
            <person name="Mehta T."/>
            <person name="Neiman D."/>
            <person name="Pearson M."/>
            <person name="Roberts A."/>
            <person name="Saif S."/>
            <person name="Shea T."/>
            <person name="Shenoy N."/>
            <person name="Sisk P."/>
            <person name="Stolte C."/>
            <person name="Sykes S."/>
            <person name="Walk T."/>
            <person name="White J."/>
            <person name="Yandava C."/>
            <person name="Haas B."/>
            <person name="Nusbaum C."/>
            <person name="Birren B."/>
        </authorList>
    </citation>
    <scope>NUCLEOTIDE SEQUENCE [LARGE SCALE GENOMIC DNA]</scope>
    <source>
        <strain evidence="4">R3-111a-1</strain>
    </source>
</reference>
<dbReference type="eggNOG" id="ENOG502SJD3">
    <property type="taxonomic scope" value="Eukaryota"/>
</dbReference>
<dbReference type="AlphaFoldDB" id="J3PHZ9"/>
<dbReference type="EnsemblFungi" id="EJT69511">
    <property type="protein sequence ID" value="EJT69511"/>
    <property type="gene ID" value="GGTG_13130"/>
</dbReference>
<dbReference type="VEuPathDB" id="FungiDB:GGTG_13130"/>
<dbReference type="GeneID" id="20353588"/>
<dbReference type="HOGENOM" id="CLU_002639_2_8_1"/>
<dbReference type="InterPro" id="IPR010730">
    <property type="entry name" value="HET"/>
</dbReference>
<evidence type="ECO:0000313" key="4">
    <source>
        <dbReference type="Proteomes" id="UP000006039"/>
    </source>
</evidence>
<proteinExistence type="predicted"/>
<reference evidence="3" key="5">
    <citation type="submission" date="2018-04" db="UniProtKB">
        <authorList>
            <consortium name="EnsemblFungi"/>
        </authorList>
    </citation>
    <scope>IDENTIFICATION</scope>
    <source>
        <strain evidence="3">R3-111a-1</strain>
    </source>
</reference>
<reference evidence="2" key="2">
    <citation type="submission" date="2010-07" db="EMBL/GenBank/DDBJ databases">
        <authorList>
            <consortium name="The Broad Institute Genome Sequencing Platform"/>
            <consortium name="Broad Institute Genome Sequencing Center for Infectious Disease"/>
            <person name="Ma L.-J."/>
            <person name="Dead R."/>
            <person name="Young S."/>
            <person name="Zeng Q."/>
            <person name="Koehrsen M."/>
            <person name="Alvarado L."/>
            <person name="Berlin A."/>
            <person name="Chapman S.B."/>
            <person name="Chen Z."/>
            <person name="Freedman E."/>
            <person name="Gellesch M."/>
            <person name="Goldberg J."/>
            <person name="Griggs A."/>
            <person name="Gujja S."/>
            <person name="Heilman E.R."/>
            <person name="Heiman D."/>
            <person name="Hepburn T."/>
            <person name="Howarth C."/>
            <person name="Jen D."/>
            <person name="Larson L."/>
            <person name="Mehta T."/>
            <person name="Neiman D."/>
            <person name="Pearson M."/>
            <person name="Roberts A."/>
            <person name="Saif S."/>
            <person name="Shea T."/>
            <person name="Shenoy N."/>
            <person name="Sisk P."/>
            <person name="Stolte C."/>
            <person name="Sykes S."/>
            <person name="Walk T."/>
            <person name="White J."/>
            <person name="Yandava C."/>
            <person name="Haas B."/>
            <person name="Nusbaum C."/>
            <person name="Birren B."/>
        </authorList>
    </citation>
    <scope>NUCLEOTIDE SEQUENCE</scope>
    <source>
        <strain evidence="2">R3-111a-1</strain>
    </source>
</reference>